<reference evidence="4" key="1">
    <citation type="journal article" date="2006" name="PLoS Biol.">
        <title>Macronuclear genome sequence of the ciliate Tetrahymena thermophila, a model eukaryote.</title>
        <authorList>
            <person name="Eisen J.A."/>
            <person name="Coyne R.S."/>
            <person name="Wu M."/>
            <person name="Wu D."/>
            <person name="Thiagarajan M."/>
            <person name="Wortman J.R."/>
            <person name="Badger J.H."/>
            <person name="Ren Q."/>
            <person name="Amedeo P."/>
            <person name="Jones K.M."/>
            <person name="Tallon L.J."/>
            <person name="Delcher A.L."/>
            <person name="Salzberg S.L."/>
            <person name="Silva J.C."/>
            <person name="Haas B.J."/>
            <person name="Majoros W.H."/>
            <person name="Farzad M."/>
            <person name="Carlton J.M."/>
            <person name="Smith R.K. Jr."/>
            <person name="Garg J."/>
            <person name="Pearlman R.E."/>
            <person name="Karrer K.M."/>
            <person name="Sun L."/>
            <person name="Manning G."/>
            <person name="Elde N.C."/>
            <person name="Turkewitz A.P."/>
            <person name="Asai D.J."/>
            <person name="Wilkes D.E."/>
            <person name="Wang Y."/>
            <person name="Cai H."/>
            <person name="Collins K."/>
            <person name="Stewart B.A."/>
            <person name="Lee S.R."/>
            <person name="Wilamowska K."/>
            <person name="Weinberg Z."/>
            <person name="Ruzzo W.L."/>
            <person name="Wloga D."/>
            <person name="Gaertig J."/>
            <person name="Frankel J."/>
            <person name="Tsao C.-C."/>
            <person name="Gorovsky M.A."/>
            <person name="Keeling P.J."/>
            <person name="Waller R.F."/>
            <person name="Patron N.J."/>
            <person name="Cherry J.M."/>
            <person name="Stover N.A."/>
            <person name="Krieger C.J."/>
            <person name="del Toro C."/>
            <person name="Ryder H.F."/>
            <person name="Williamson S.C."/>
            <person name="Barbeau R.A."/>
            <person name="Hamilton E.P."/>
            <person name="Orias E."/>
        </authorList>
    </citation>
    <scope>NUCLEOTIDE SEQUENCE [LARGE SCALE GENOMIC DNA]</scope>
    <source>
        <strain evidence="4">SB210</strain>
    </source>
</reference>
<dbReference type="KEGG" id="tet:TTHERM_00865390"/>
<feature type="region of interest" description="Disordered" evidence="2">
    <location>
        <begin position="301"/>
        <end position="323"/>
    </location>
</feature>
<dbReference type="GeneID" id="7832147"/>
<proteinExistence type="predicted"/>
<dbReference type="AlphaFoldDB" id="Q24FC4"/>
<accession>Q24FC4</accession>
<gene>
    <name evidence="3" type="ORF">TTHERM_00865390</name>
</gene>
<name>Q24FC4_TETTS</name>
<evidence type="ECO:0000313" key="3">
    <source>
        <dbReference type="EMBL" id="EAS06534.2"/>
    </source>
</evidence>
<organism evidence="3 4">
    <name type="scientific">Tetrahymena thermophila (strain SB210)</name>
    <dbReference type="NCBI Taxonomy" id="312017"/>
    <lineage>
        <taxon>Eukaryota</taxon>
        <taxon>Sar</taxon>
        <taxon>Alveolata</taxon>
        <taxon>Ciliophora</taxon>
        <taxon>Intramacronucleata</taxon>
        <taxon>Oligohymenophorea</taxon>
        <taxon>Hymenostomatida</taxon>
        <taxon>Tetrahymenina</taxon>
        <taxon>Tetrahymenidae</taxon>
        <taxon>Tetrahymena</taxon>
    </lineage>
</organism>
<feature type="compositionally biased region" description="Basic and acidic residues" evidence="2">
    <location>
        <begin position="301"/>
        <end position="316"/>
    </location>
</feature>
<protein>
    <submittedName>
        <fullName evidence="3">Uncharacterized protein</fullName>
    </submittedName>
</protein>
<dbReference type="InParanoid" id="Q24FC4"/>
<evidence type="ECO:0000256" key="2">
    <source>
        <dbReference type="SAM" id="MobiDB-lite"/>
    </source>
</evidence>
<evidence type="ECO:0000313" key="4">
    <source>
        <dbReference type="Proteomes" id="UP000009168"/>
    </source>
</evidence>
<feature type="region of interest" description="Disordered" evidence="2">
    <location>
        <begin position="735"/>
        <end position="766"/>
    </location>
</feature>
<keyword evidence="1" id="KW-0175">Coiled coil</keyword>
<dbReference type="Proteomes" id="UP000009168">
    <property type="component" value="Unassembled WGS sequence"/>
</dbReference>
<keyword evidence="4" id="KW-1185">Reference proteome</keyword>
<evidence type="ECO:0000256" key="1">
    <source>
        <dbReference type="SAM" id="Coils"/>
    </source>
</evidence>
<feature type="coiled-coil region" evidence="1">
    <location>
        <begin position="460"/>
        <end position="677"/>
    </location>
</feature>
<dbReference type="HOGENOM" id="CLU_364700_0_0_1"/>
<sequence length="766" mass="89841">MIVNRQAGIIQRKASQNFSEQQISQPTRNSIEWKNKKQAFNNSAQQILSRGSMNDKIYQLEDFNDIENTNNINVIQNQNIFFENNLNENGITLDGSSKLFIQKNIQTSITQDGRDREISFSKNEELSDQPSMSKDGDHNILLNTQNGFARISQKKSFIGDDQKIDLYSNVQNNMQQQQQTSRRENMNFQKNCASQQYEQVLTDLGTDEDIEISNNTSALILNNISVSNQNAQTDVLSQQRKSQQNISENINQMNHNFQLPSRRSTSSLHSNNSQNMVSVPQQNFQQQLTFQKNVFRKLEDQIDSDDKQSQNEEYFKKRPPSAQGFKHQVAAFNIPKSISNNQIQQKEQVQQQTYTTYQDNNAKSQQQNHEIMQLNQNQAPQVQQQNTYATSIVNYCNQTSTEDQFEYNDDETAPLPSTFRRILNENGLKYNVQEYDRLVKMIPNESEMNRFKYYFLPLKIQEQEKIIDQSNQNILQLQESIQILLKRESQIRQEYSEYQSQVQRDISQLQDRQKQLSKDLMDKENMIQSVQIQVESKNNEIQSLQLKLQKQRLDFSNYEQTKAEIEFSMKEKDMKIELIMKENQEIKIENKQLREEKLQLVEQITELERNIQIKDSKAAKLIIDRKNQNDDYSIRQNALLQENQQLREEMNLLTGQNRKLMKNLQDYKSELESLKQTVFDLASSIPSFKSIQIEQYHNNNNSAQDQIPSTLVNQYIELLKQQLQHLKSVEEYQSKKGVSQKADGFPKKDQNKFEGNVSTFRRQELD</sequence>
<dbReference type="EMBL" id="GG662285">
    <property type="protein sequence ID" value="EAS06534.2"/>
    <property type="molecule type" value="Genomic_DNA"/>
</dbReference>
<dbReference type="RefSeq" id="XP_001026779.2">
    <property type="nucleotide sequence ID" value="XM_001026779.3"/>
</dbReference>